<dbReference type="EMBL" id="AP018216">
    <property type="protein sequence ID" value="BAY68226.1"/>
    <property type="molecule type" value="Genomic_DNA"/>
</dbReference>
<protein>
    <recommendedName>
        <fullName evidence="3">CHP1784-containing protein</fullName>
    </recommendedName>
</protein>
<name>A0A1Z4KGW7_ANAVA</name>
<accession>A0A1Z4KGW7</accession>
<evidence type="ECO:0000313" key="1">
    <source>
        <dbReference type="EMBL" id="BAY68226.1"/>
    </source>
</evidence>
<sequence length="65" mass="7292">MLGLGDLKQTKVYREGLEDGKRKGRVEGKLEAIPRLLKLGLTLEQVAEALELDITEVRKAARVQF</sequence>
<gene>
    <name evidence="1" type="ORF">NIES23_10100</name>
</gene>
<evidence type="ECO:0008006" key="3">
    <source>
        <dbReference type="Google" id="ProtNLM"/>
    </source>
</evidence>
<proteinExistence type="predicted"/>
<reference evidence="1 2" key="1">
    <citation type="submission" date="2017-06" db="EMBL/GenBank/DDBJ databases">
        <title>Genome sequencing of cyanobaciteial culture collection at National Institute for Environmental Studies (NIES).</title>
        <authorList>
            <person name="Hirose Y."/>
            <person name="Shimura Y."/>
            <person name="Fujisawa T."/>
            <person name="Nakamura Y."/>
            <person name="Kawachi M."/>
        </authorList>
    </citation>
    <scope>NUCLEOTIDE SEQUENCE [LARGE SCALE GENOMIC DNA]</scope>
    <source>
        <strain evidence="1 2">NIES-23</strain>
    </source>
</reference>
<dbReference type="Proteomes" id="UP000217507">
    <property type="component" value="Chromosome"/>
</dbReference>
<dbReference type="AlphaFoldDB" id="A0A1Z4KGW7"/>
<organism evidence="1 2">
    <name type="scientific">Trichormus variabilis NIES-23</name>
    <dbReference type="NCBI Taxonomy" id="1973479"/>
    <lineage>
        <taxon>Bacteria</taxon>
        <taxon>Bacillati</taxon>
        <taxon>Cyanobacteriota</taxon>
        <taxon>Cyanophyceae</taxon>
        <taxon>Nostocales</taxon>
        <taxon>Nostocaceae</taxon>
        <taxon>Trichormus</taxon>
    </lineage>
</organism>
<evidence type="ECO:0000313" key="2">
    <source>
        <dbReference type="Proteomes" id="UP000217507"/>
    </source>
</evidence>